<gene>
    <name evidence="2" type="ORF">H3N35_08615</name>
</gene>
<dbReference type="SUPFAM" id="SSF50814">
    <property type="entry name" value="Lipocalins"/>
    <property type="match status" value="1"/>
</dbReference>
<evidence type="ECO:0000256" key="1">
    <source>
        <dbReference type="SAM" id="MobiDB-lite"/>
    </source>
</evidence>
<sequence length="304" mass="33103">MSADINATELTPRQGGTNSQVNEDLGPLAQLIGTWSGNKGYNVIALPQNNNPSCYTLVFGEYYETITFSGISALVPNRGGQYDQNAATIFYEQKVHFKNGANAGQLEHAEDGSWLYLTTGKQVKVPLPDPLPGQPADLSIVKQVCVPHGNSILAMGSSEVINGKPHIADVSTIPVNINKALIDKNIPGGTAAFLKPYQQDPRIVNPHIVLQQAIAGQTINKTTILQVDTNNHGNVVNIPFIQNHADVSRYQTTFWLEEVSNASGKTSLQLQYSQQIDLNFNREFGIDGEPILYPHIDANTLTKV</sequence>
<evidence type="ECO:0000313" key="3">
    <source>
        <dbReference type="Proteomes" id="UP001215231"/>
    </source>
</evidence>
<evidence type="ECO:0000313" key="2">
    <source>
        <dbReference type="EMBL" id="WDE13480.1"/>
    </source>
</evidence>
<accession>A0ABY7VKF3</accession>
<feature type="region of interest" description="Disordered" evidence="1">
    <location>
        <begin position="1"/>
        <end position="23"/>
    </location>
</feature>
<organism evidence="2 3">
    <name type="scientific">Thalassomonas haliotis</name>
    <dbReference type="NCBI Taxonomy" id="485448"/>
    <lineage>
        <taxon>Bacteria</taxon>
        <taxon>Pseudomonadati</taxon>
        <taxon>Pseudomonadota</taxon>
        <taxon>Gammaproteobacteria</taxon>
        <taxon>Alteromonadales</taxon>
        <taxon>Colwelliaceae</taxon>
        <taxon>Thalassomonas</taxon>
    </lineage>
</organism>
<keyword evidence="3" id="KW-1185">Reference proteome</keyword>
<dbReference type="Proteomes" id="UP001215231">
    <property type="component" value="Chromosome"/>
</dbReference>
<proteinExistence type="predicted"/>
<feature type="compositionally biased region" description="Polar residues" evidence="1">
    <location>
        <begin position="8"/>
        <end position="22"/>
    </location>
</feature>
<dbReference type="EMBL" id="CP059693">
    <property type="protein sequence ID" value="WDE13480.1"/>
    <property type="molecule type" value="Genomic_DNA"/>
</dbReference>
<evidence type="ECO:0008006" key="4">
    <source>
        <dbReference type="Google" id="ProtNLM"/>
    </source>
</evidence>
<dbReference type="InterPro" id="IPR047975">
    <property type="entry name" value="Heme_bind_FMP"/>
</dbReference>
<dbReference type="RefSeq" id="WP_274053863.1">
    <property type="nucleotide sequence ID" value="NZ_CP059693.1"/>
</dbReference>
<dbReference type="Gene3D" id="2.40.128.20">
    <property type="match status" value="1"/>
</dbReference>
<protein>
    <recommendedName>
        <fullName evidence="4">THAP4-like heme-binding beta-barrel domain-containing protein</fullName>
    </recommendedName>
</protein>
<name>A0ABY7VKF3_9GAMM</name>
<dbReference type="InterPro" id="IPR012674">
    <property type="entry name" value="Calycin"/>
</dbReference>
<reference evidence="2 3" key="1">
    <citation type="journal article" date="2022" name="Mar. Drugs">
        <title>Bioassay-Guided Fractionation Leads to the Detection of Cholic Acid Generated by the Rare Thalassomonas sp.</title>
        <authorList>
            <person name="Pheiffer F."/>
            <person name="Schneider Y.K."/>
            <person name="Hansen E.H."/>
            <person name="Andersen J.H."/>
            <person name="Isaksson J."/>
            <person name="Busche T."/>
            <person name="R C."/>
            <person name="Kalinowski J."/>
            <person name="Zyl L.V."/>
            <person name="Trindade M."/>
        </authorList>
    </citation>
    <scope>NUCLEOTIDE SEQUENCE [LARGE SCALE GENOMIC DNA]</scope>
    <source>
        <strain evidence="2 3">A5K-61T</strain>
    </source>
</reference>
<dbReference type="NCBIfam" id="NF040572">
    <property type="entry name" value="heme_bind_FMP"/>
    <property type="match status" value="1"/>
</dbReference>